<sequence length="375" mass="42337">MKILYGVQGTGNGHITRARVMQKELSRSGIQVDWVFSGRPENNYFDMDCFGNYRTYRGLTFVINNGKINHLKTASQLHFRQLWKDINSLDLSQYDLVLNDFDPVTAWAAKKQKVTAIGLSHQNAFHYNIPKKNNNLITDLVMKWFAPVSLPIGVHWHHFNSLIMPPIIETSPSVDKDPNHILVYFPFQSLENLITLVKPFSNYQFYIYHDVKEPIDDGHIHIRPFSRTGFHKDLQATAGVICGAGFELPSEALQLGKKLLVQPVAGQMEQTSNALALQQLNLATACDSFNHEVLSQWLSNNGAGDSNYRVYPNTAKAVVDWLTTLPKSHTNSFNVSELKHSLEPLVESLWQQCGEKKSVNRCRNSDTAPQGSPST</sequence>
<dbReference type="SUPFAM" id="SSF53756">
    <property type="entry name" value="UDP-Glycosyltransferase/glycogen phosphorylase"/>
    <property type="match status" value="1"/>
</dbReference>
<dbReference type="InterPro" id="IPR005262">
    <property type="entry name" value="MJ1255-like"/>
</dbReference>
<comment type="caution">
    <text evidence="1">The sequence shown here is derived from an EMBL/GenBank/DDBJ whole genome shotgun (WGS) entry which is preliminary data.</text>
</comment>
<gene>
    <name evidence="1" type="ORF">C8D97_10526</name>
</gene>
<evidence type="ECO:0000313" key="1">
    <source>
        <dbReference type="EMBL" id="PWK51711.1"/>
    </source>
</evidence>
<dbReference type="Proteomes" id="UP000245790">
    <property type="component" value="Unassembled WGS sequence"/>
</dbReference>
<dbReference type="Pfam" id="PF13528">
    <property type="entry name" value="Glyco_trans_1_3"/>
    <property type="match status" value="1"/>
</dbReference>
<reference evidence="1 2" key="1">
    <citation type="submission" date="2018-05" db="EMBL/GenBank/DDBJ databases">
        <title>Genomic Encyclopedia of Type Strains, Phase IV (KMG-IV): sequencing the most valuable type-strain genomes for metagenomic binning, comparative biology and taxonomic classification.</title>
        <authorList>
            <person name="Goeker M."/>
        </authorList>
    </citation>
    <scope>NUCLEOTIDE SEQUENCE [LARGE SCALE GENOMIC DNA]</scope>
    <source>
        <strain evidence="1 2">DSM 25350</strain>
    </source>
</reference>
<dbReference type="EMBL" id="QGGU01000005">
    <property type="protein sequence ID" value="PWK51711.1"/>
    <property type="molecule type" value="Genomic_DNA"/>
</dbReference>
<evidence type="ECO:0000313" key="2">
    <source>
        <dbReference type="Proteomes" id="UP000245790"/>
    </source>
</evidence>
<proteinExistence type="predicted"/>
<dbReference type="NCBIfam" id="TIGR00661">
    <property type="entry name" value="MJ1255"/>
    <property type="match status" value="1"/>
</dbReference>
<dbReference type="RefSeq" id="WP_109763108.1">
    <property type="nucleotide sequence ID" value="NZ_QGGU01000005.1"/>
</dbReference>
<accession>A0A316FSI1</accession>
<dbReference type="OrthoDB" id="9793805at2"/>
<name>A0A316FSI1_9GAMM</name>
<dbReference type="Gene3D" id="3.40.50.2000">
    <property type="entry name" value="Glycogen Phosphorylase B"/>
    <property type="match status" value="1"/>
</dbReference>
<dbReference type="AlphaFoldDB" id="A0A316FSI1"/>
<keyword evidence="2" id="KW-1185">Reference proteome</keyword>
<protein>
    <submittedName>
        <fullName evidence="1">Uncharacterized protein (TIGR00661 family)</fullName>
    </submittedName>
</protein>
<organism evidence="1 2">
    <name type="scientific">Pleionea mediterranea</name>
    <dbReference type="NCBI Taxonomy" id="523701"/>
    <lineage>
        <taxon>Bacteria</taxon>
        <taxon>Pseudomonadati</taxon>
        <taxon>Pseudomonadota</taxon>
        <taxon>Gammaproteobacteria</taxon>
        <taxon>Oceanospirillales</taxon>
        <taxon>Pleioneaceae</taxon>
        <taxon>Pleionea</taxon>
    </lineage>
</organism>